<dbReference type="EC" id="6.3.2.6" evidence="8"/>
<dbReference type="GO" id="GO:0005524">
    <property type="term" value="F:ATP binding"/>
    <property type="evidence" value="ECO:0007669"/>
    <property type="project" value="UniProtKB-KW"/>
</dbReference>
<evidence type="ECO:0000256" key="5">
    <source>
        <dbReference type="ARBA" id="ARBA00022755"/>
    </source>
</evidence>
<keyword evidence="5 8" id="KW-0658">Purine biosynthesis</keyword>
<evidence type="ECO:0000256" key="6">
    <source>
        <dbReference type="ARBA" id="ARBA00022840"/>
    </source>
</evidence>
<dbReference type="InterPro" id="IPR028923">
    <property type="entry name" value="SAICAR_synt/ADE2_N"/>
</dbReference>
<gene>
    <name evidence="8" type="primary">purC</name>
    <name evidence="10" type="ORF">SAMN05660652_02278</name>
</gene>
<protein>
    <recommendedName>
        <fullName evidence="8">Phosphoribosylaminoimidazole-succinocarboxamide synthase</fullName>
        <ecNumber evidence="8">6.3.2.6</ecNumber>
    </recommendedName>
    <alternativeName>
        <fullName evidence="8">SAICAR synthetase</fullName>
    </alternativeName>
</protein>
<sequence length="311" mass="33941">MTQALYQSSIQSLPLLGRGKVRDIYAIDEDKLLIVTSDRLSAFDVVLPDPIPRKGTVLTQLANFWFDRLGHVLPNQLTGIDPESVVTAEERSQVRGRGLVVKRLKPLPIEAVVRGYLIGSGWKDYQQTGAVCGIKLPAGLQLAAKLPEPIFTPATKAEEGHDENISFEQAQTDCAATLSGILQGTGRNGADIATEARNAAIALYTQAADYALTRGIIIADTKFEFGVDAQGTLHLIDEALTPDSSRFWPADSYQLGTNPPSYDKQYVRDHLETLDWGKTYPGPSLPAEVIARTSAKYVEAYEQLTGKKLVD</sequence>
<dbReference type="Gene3D" id="3.30.470.20">
    <property type="entry name" value="ATP-grasp fold, B domain"/>
    <property type="match status" value="1"/>
</dbReference>
<dbReference type="UniPathway" id="UPA00074">
    <property type="reaction ID" value="UER00131"/>
</dbReference>
<keyword evidence="3 8" id="KW-0436">Ligase</keyword>
<dbReference type="NCBIfam" id="TIGR00081">
    <property type="entry name" value="purC"/>
    <property type="match status" value="1"/>
</dbReference>
<dbReference type="Gene3D" id="3.30.200.20">
    <property type="entry name" value="Phosphorylase Kinase, domain 1"/>
    <property type="match status" value="1"/>
</dbReference>
<dbReference type="HAMAP" id="MF_00137">
    <property type="entry name" value="SAICAR_synth"/>
    <property type="match status" value="1"/>
</dbReference>
<dbReference type="GO" id="GO:0004639">
    <property type="term" value="F:phosphoribosylaminoimidazolesuccinocarboxamide synthase activity"/>
    <property type="evidence" value="ECO:0007669"/>
    <property type="project" value="UniProtKB-UniRule"/>
</dbReference>
<feature type="domain" description="SAICAR synthetase/ADE2 N-terminal" evidence="9">
    <location>
        <begin position="16"/>
        <end position="276"/>
    </location>
</feature>
<dbReference type="InterPro" id="IPR001636">
    <property type="entry name" value="SAICAR_synth"/>
</dbReference>
<keyword evidence="6 8" id="KW-0067">ATP-binding</keyword>
<dbReference type="SUPFAM" id="SSF56104">
    <property type="entry name" value="SAICAR synthase-like"/>
    <property type="match status" value="1"/>
</dbReference>
<comment type="catalytic activity">
    <reaction evidence="7 8">
        <text>5-amino-1-(5-phospho-D-ribosyl)imidazole-4-carboxylate + L-aspartate + ATP = (2S)-2-[5-amino-1-(5-phospho-beta-D-ribosyl)imidazole-4-carboxamido]succinate + ADP + phosphate + 2 H(+)</text>
        <dbReference type="Rhea" id="RHEA:22628"/>
        <dbReference type="ChEBI" id="CHEBI:15378"/>
        <dbReference type="ChEBI" id="CHEBI:29991"/>
        <dbReference type="ChEBI" id="CHEBI:30616"/>
        <dbReference type="ChEBI" id="CHEBI:43474"/>
        <dbReference type="ChEBI" id="CHEBI:58443"/>
        <dbReference type="ChEBI" id="CHEBI:77657"/>
        <dbReference type="ChEBI" id="CHEBI:456216"/>
        <dbReference type="EC" id="6.3.2.6"/>
    </reaction>
</comment>
<dbReference type="EMBL" id="FNCY01000009">
    <property type="protein sequence ID" value="SDH79626.1"/>
    <property type="molecule type" value="Genomic_DNA"/>
</dbReference>
<evidence type="ECO:0000259" key="9">
    <source>
        <dbReference type="Pfam" id="PF01259"/>
    </source>
</evidence>
<reference evidence="10 11" key="1">
    <citation type="submission" date="2016-10" db="EMBL/GenBank/DDBJ databases">
        <authorList>
            <person name="de Groot N.N."/>
        </authorList>
    </citation>
    <scope>NUCLEOTIDE SEQUENCE [LARGE SCALE GENOMIC DNA]</scope>
    <source>
        <strain evidence="10 11">DSM 5885</strain>
    </source>
</reference>
<dbReference type="InterPro" id="IPR018236">
    <property type="entry name" value="SAICAR_synthetase_CS"/>
</dbReference>
<evidence type="ECO:0000313" key="10">
    <source>
        <dbReference type="EMBL" id="SDH79626.1"/>
    </source>
</evidence>
<evidence type="ECO:0000256" key="8">
    <source>
        <dbReference type="HAMAP-Rule" id="MF_00137"/>
    </source>
</evidence>
<dbReference type="STRING" id="83767.SAMN05660652_02278"/>
<dbReference type="PANTHER" id="PTHR43700">
    <property type="entry name" value="PHOSPHORIBOSYLAMINOIMIDAZOLE-SUCCINOCARBOXAMIDE SYNTHASE"/>
    <property type="match status" value="1"/>
</dbReference>
<dbReference type="PANTHER" id="PTHR43700:SF1">
    <property type="entry name" value="PHOSPHORIBOSYLAMINOIMIDAZOLE-SUCCINOCARBOXAMIDE SYNTHASE"/>
    <property type="match status" value="1"/>
</dbReference>
<proteinExistence type="inferred from homology"/>
<evidence type="ECO:0000256" key="2">
    <source>
        <dbReference type="ARBA" id="ARBA00010190"/>
    </source>
</evidence>
<dbReference type="AlphaFoldDB" id="A0A1G8FBV9"/>
<dbReference type="PROSITE" id="PS01057">
    <property type="entry name" value="SAICAR_SYNTHETASE_1"/>
    <property type="match status" value="1"/>
</dbReference>
<dbReference type="FunFam" id="3.30.470.20:FF:000015">
    <property type="entry name" value="Phosphoribosylaminoimidazole-succinocarboxamide synthase"/>
    <property type="match status" value="1"/>
</dbReference>
<dbReference type="GO" id="GO:0006189">
    <property type="term" value="P:'de novo' IMP biosynthetic process"/>
    <property type="evidence" value="ECO:0007669"/>
    <property type="project" value="UniProtKB-UniRule"/>
</dbReference>
<organism evidence="10 11">
    <name type="scientific">Propionivibrio dicarboxylicus</name>
    <dbReference type="NCBI Taxonomy" id="83767"/>
    <lineage>
        <taxon>Bacteria</taxon>
        <taxon>Pseudomonadati</taxon>
        <taxon>Pseudomonadota</taxon>
        <taxon>Betaproteobacteria</taxon>
        <taxon>Rhodocyclales</taxon>
        <taxon>Rhodocyclaceae</taxon>
        <taxon>Propionivibrio</taxon>
    </lineage>
</organism>
<comment type="similarity">
    <text evidence="2 8">Belongs to the SAICAR synthetase family.</text>
</comment>
<evidence type="ECO:0000256" key="3">
    <source>
        <dbReference type="ARBA" id="ARBA00022598"/>
    </source>
</evidence>
<dbReference type="Pfam" id="PF01259">
    <property type="entry name" value="SAICAR_synt"/>
    <property type="match status" value="1"/>
</dbReference>
<dbReference type="RefSeq" id="WP_091937728.1">
    <property type="nucleotide sequence ID" value="NZ_FNCY01000009.1"/>
</dbReference>
<evidence type="ECO:0000313" key="11">
    <source>
        <dbReference type="Proteomes" id="UP000198607"/>
    </source>
</evidence>
<dbReference type="Proteomes" id="UP000198607">
    <property type="component" value="Unassembled WGS sequence"/>
</dbReference>
<dbReference type="OrthoDB" id="9801549at2"/>
<dbReference type="PROSITE" id="PS01058">
    <property type="entry name" value="SAICAR_SYNTHETASE_2"/>
    <property type="match status" value="1"/>
</dbReference>
<keyword evidence="11" id="KW-1185">Reference proteome</keyword>
<evidence type="ECO:0000256" key="7">
    <source>
        <dbReference type="ARBA" id="ARBA00048475"/>
    </source>
</evidence>
<dbReference type="CDD" id="cd01414">
    <property type="entry name" value="SAICAR_synt_Sc"/>
    <property type="match status" value="1"/>
</dbReference>
<evidence type="ECO:0000256" key="4">
    <source>
        <dbReference type="ARBA" id="ARBA00022741"/>
    </source>
</evidence>
<name>A0A1G8FBV9_9RHOO</name>
<evidence type="ECO:0000256" key="1">
    <source>
        <dbReference type="ARBA" id="ARBA00004672"/>
    </source>
</evidence>
<dbReference type="GO" id="GO:0005737">
    <property type="term" value="C:cytoplasm"/>
    <property type="evidence" value="ECO:0007669"/>
    <property type="project" value="TreeGrafter"/>
</dbReference>
<dbReference type="NCBIfam" id="NF010568">
    <property type="entry name" value="PRK13961.1"/>
    <property type="match status" value="1"/>
</dbReference>
<keyword evidence="4 8" id="KW-0547">Nucleotide-binding</keyword>
<accession>A0A1G8FBV9</accession>
<comment type="pathway">
    <text evidence="1 8">Purine metabolism; IMP biosynthesis via de novo pathway; 5-amino-1-(5-phospho-D-ribosyl)imidazole-4-carboxamide from 5-amino-1-(5-phospho-D-ribosyl)imidazole-4-carboxylate: step 1/2.</text>
</comment>